<sequence length="162" mass="17963">MLAIPYRRIVPSSHRTFFPASLSYMQRVTSMAVNDTEILQAHARDGAWHKARQISALSEVLVVAYRELDTLRKRVCPCRYRRPVLSLSPGNRAPVPETEPASSQPVVSQSAAANPLSHPFFLCFLLCFLTDSSSLLLPSSSSSSHNQLQLVDLGWAKNSTTH</sequence>
<dbReference type="RefSeq" id="XP_045285758.1">
    <property type="nucleotide sequence ID" value="XM_045433445.1"/>
</dbReference>
<name>C0NTB6_AJECG</name>
<proteinExistence type="predicted"/>
<dbReference type="InParanoid" id="C0NTB6"/>
<keyword evidence="2" id="KW-1185">Reference proteome</keyword>
<accession>C0NTB6</accession>
<evidence type="ECO:0000313" key="1">
    <source>
        <dbReference type="EMBL" id="EEH05277.1"/>
    </source>
</evidence>
<dbReference type="HOGENOM" id="CLU_1634898_0_0_1"/>
<dbReference type="EMBL" id="GG663371">
    <property type="protein sequence ID" value="EEH05277.1"/>
    <property type="molecule type" value="Genomic_DNA"/>
</dbReference>
<organism evidence="1 2">
    <name type="scientific">Ajellomyces capsulatus (strain G186AR / H82 / ATCC MYA-2454 / RMSCC 2432)</name>
    <name type="common">Darling's disease fungus</name>
    <name type="synonym">Histoplasma capsulatum</name>
    <dbReference type="NCBI Taxonomy" id="447093"/>
    <lineage>
        <taxon>Eukaryota</taxon>
        <taxon>Fungi</taxon>
        <taxon>Dikarya</taxon>
        <taxon>Ascomycota</taxon>
        <taxon>Pezizomycotina</taxon>
        <taxon>Eurotiomycetes</taxon>
        <taxon>Eurotiomycetidae</taxon>
        <taxon>Onygenales</taxon>
        <taxon>Ajellomycetaceae</taxon>
        <taxon>Histoplasma</taxon>
    </lineage>
</organism>
<dbReference type="GeneID" id="69039412"/>
<reference evidence="1" key="1">
    <citation type="submission" date="2009-02" db="EMBL/GenBank/DDBJ databases">
        <title>The Genome Sequence of Ajellomyces capsulatus strain G186AR.</title>
        <authorList>
            <consortium name="The Broad Institute Genome Sequencing Platform"/>
            <person name="Champion M."/>
            <person name="Cuomo C."/>
            <person name="Ma L.-J."/>
            <person name="Henn M.R."/>
            <person name="Sil A."/>
            <person name="Goldman B."/>
            <person name="Young S.K."/>
            <person name="Kodira C.D."/>
            <person name="Zeng Q."/>
            <person name="Koehrsen M."/>
            <person name="Alvarado L."/>
            <person name="Berlin A."/>
            <person name="Borenstein D."/>
            <person name="Chen Z."/>
            <person name="Engels R."/>
            <person name="Freedman E."/>
            <person name="Gellesch M."/>
            <person name="Goldberg J."/>
            <person name="Griggs A."/>
            <person name="Gujja S."/>
            <person name="Heiman D."/>
            <person name="Hepburn T."/>
            <person name="Howarth C."/>
            <person name="Jen D."/>
            <person name="Larson L."/>
            <person name="Lewis B."/>
            <person name="Mehta T."/>
            <person name="Park D."/>
            <person name="Pearson M."/>
            <person name="Roberts A."/>
            <person name="Saif S."/>
            <person name="Shea T."/>
            <person name="Shenoy N."/>
            <person name="Sisk P."/>
            <person name="Stolte C."/>
            <person name="Sykes S."/>
            <person name="Walk T."/>
            <person name="White J."/>
            <person name="Yandava C."/>
            <person name="Klein B."/>
            <person name="McEwen J.G."/>
            <person name="Puccia R."/>
            <person name="Goldman G.H."/>
            <person name="Felipe M.S."/>
            <person name="Nino-Vega G."/>
            <person name="San-Blas G."/>
            <person name="Taylor J."/>
            <person name="Mendoza L."/>
            <person name="Galagan J."/>
            <person name="Nusbaum C."/>
            <person name="Birren B."/>
        </authorList>
    </citation>
    <scope>NUCLEOTIDE SEQUENCE</scope>
    <source>
        <strain evidence="1">G186AR</strain>
    </source>
</reference>
<gene>
    <name evidence="1" type="ORF">HCBG_06396</name>
</gene>
<dbReference type="AlphaFoldDB" id="C0NTB6"/>
<evidence type="ECO:0000313" key="2">
    <source>
        <dbReference type="Proteomes" id="UP000001631"/>
    </source>
</evidence>
<protein>
    <submittedName>
        <fullName evidence="1">Uncharacterized protein</fullName>
    </submittedName>
</protein>
<dbReference type="Proteomes" id="UP000001631">
    <property type="component" value="Unassembled WGS sequence"/>
</dbReference>